<evidence type="ECO:0000256" key="1">
    <source>
        <dbReference type="ARBA" id="ARBA00007896"/>
    </source>
</evidence>
<dbReference type="PANTHER" id="PTHR32022:SF10">
    <property type="entry name" value="D-GLUTAMATE CYCLASE, MITOCHONDRIAL"/>
    <property type="match status" value="1"/>
</dbReference>
<reference evidence="3 4" key="1">
    <citation type="submission" date="2022-06" db="EMBL/GenBank/DDBJ databases">
        <title>Endosaccharibacter gen. nov., sp. nov., endophytic bacteria isolated from sugarcane.</title>
        <authorList>
            <person name="Pitiwittayakul N."/>
            <person name="Yukphan P."/>
            <person name="Charoenyingcharoen P."/>
            <person name="Tanasupawat S."/>
        </authorList>
    </citation>
    <scope>NUCLEOTIDE SEQUENCE [LARGE SCALE GENOMIC DNA]</scope>
    <source>
        <strain evidence="3 4">KSS8</strain>
    </source>
</reference>
<evidence type="ECO:0000313" key="3">
    <source>
        <dbReference type="EMBL" id="MCQ8280103.1"/>
    </source>
</evidence>
<dbReference type="RefSeq" id="WP_422865590.1">
    <property type="nucleotide sequence ID" value="NZ_JAMSKV010000023.1"/>
</dbReference>
<dbReference type="Gene3D" id="3.30.2040.10">
    <property type="entry name" value="PSTPO5379-like domain"/>
    <property type="match status" value="1"/>
</dbReference>
<evidence type="ECO:0000256" key="2">
    <source>
        <dbReference type="ARBA" id="ARBA00023239"/>
    </source>
</evidence>
<dbReference type="PANTHER" id="PTHR32022">
    <property type="entry name" value="D-GLUTAMATE CYCLASE, MITOCHONDRIAL"/>
    <property type="match status" value="1"/>
</dbReference>
<keyword evidence="2" id="KW-0456">Lyase</keyword>
<sequence length="267" mass="28671">MTRPDGNGTHLTPSGIRRLIREDRFGGFTNLAASDYVQGNLMIVPADAADEFEGFCASNPQALPLLGRSEPGDARIPALADDLDLRTDVGAYTVFRNGDVAAVVPDIADIWRDDLVAFVIGCSFSFETLLRRGGVRLRHLDEGNVSAMYVTTLPTVPSGRFGGPLVVSMRALTPADAIRATLLSAAQPRFHGAPVHIGIPELIGIDDLQNSYGGHGLKTLRADELPVFWACGATAQLAALHARLPFCITHHKAHMVLTDRLIEEIAA</sequence>
<dbReference type="Pfam" id="PF07286">
    <property type="entry name" value="D-Glu_cyclase"/>
    <property type="match status" value="1"/>
</dbReference>
<dbReference type="Proteomes" id="UP001524587">
    <property type="component" value="Unassembled WGS sequence"/>
</dbReference>
<proteinExistence type="inferred from homology"/>
<dbReference type="InterPro" id="IPR038021">
    <property type="entry name" value="Putative_hydro-lyase"/>
</dbReference>
<gene>
    <name evidence="3" type="ORF">NFI95_16800</name>
</gene>
<dbReference type="Gene3D" id="3.40.1640.10">
    <property type="entry name" value="PSTPO5379-like"/>
    <property type="match status" value="1"/>
</dbReference>
<name>A0ABT1WBJ3_9PROT</name>
<dbReference type="SUPFAM" id="SSF160920">
    <property type="entry name" value="PSTPO5379-like"/>
    <property type="match status" value="1"/>
</dbReference>
<evidence type="ECO:0000313" key="4">
    <source>
        <dbReference type="Proteomes" id="UP001524587"/>
    </source>
</evidence>
<comment type="caution">
    <text evidence="3">The sequence shown here is derived from an EMBL/GenBank/DDBJ whole genome shotgun (WGS) entry which is preliminary data.</text>
</comment>
<organism evidence="3 4">
    <name type="scientific">Endosaccharibacter trunci</name>
    <dbReference type="NCBI Taxonomy" id="2812733"/>
    <lineage>
        <taxon>Bacteria</taxon>
        <taxon>Pseudomonadati</taxon>
        <taxon>Pseudomonadota</taxon>
        <taxon>Alphaproteobacteria</taxon>
        <taxon>Acetobacterales</taxon>
        <taxon>Acetobacteraceae</taxon>
        <taxon>Endosaccharibacter</taxon>
    </lineage>
</organism>
<protein>
    <submittedName>
        <fullName evidence="3">DUF1445 domain-containing protein</fullName>
    </submittedName>
</protein>
<keyword evidence="4" id="KW-1185">Reference proteome</keyword>
<accession>A0ABT1WBJ3</accession>
<dbReference type="EMBL" id="JAMSKV010000023">
    <property type="protein sequence ID" value="MCQ8280103.1"/>
    <property type="molecule type" value="Genomic_DNA"/>
</dbReference>
<dbReference type="InterPro" id="IPR009906">
    <property type="entry name" value="D-Glu_cyclase"/>
</dbReference>
<comment type="similarity">
    <text evidence="1">Belongs to the D-glutamate cyclase family.</text>
</comment>